<reference evidence="1 2" key="1">
    <citation type="journal article" date="2018" name="Sci. Rep.">
        <title>Genomic signatures of local adaptation to the degree of environmental predictability in rotifers.</title>
        <authorList>
            <person name="Franch-Gras L."/>
            <person name="Hahn C."/>
            <person name="Garcia-Roger E.M."/>
            <person name="Carmona M.J."/>
            <person name="Serra M."/>
            <person name="Gomez A."/>
        </authorList>
    </citation>
    <scope>NUCLEOTIDE SEQUENCE [LARGE SCALE GENOMIC DNA]</scope>
    <source>
        <strain evidence="1">HYR1</strain>
    </source>
</reference>
<dbReference type="OrthoDB" id="10258585at2759"/>
<dbReference type="InterPro" id="IPR035979">
    <property type="entry name" value="RBD_domain_sf"/>
</dbReference>
<sequence>MYRENEEVKGDGRCCYLMPESVKLCLQLLKDSDYRGHKIHVEKAKFEQKGVFDPSKTKTLTDSQKKKLTKAKEKKLLEKQRQKMLDWEERPEVVRQKYERVVVIKNIFSPSDFDYK</sequence>
<evidence type="ECO:0000313" key="2">
    <source>
        <dbReference type="Proteomes" id="UP000276133"/>
    </source>
</evidence>
<dbReference type="InterPro" id="IPR034393">
    <property type="entry name" value="TatSF1-like"/>
</dbReference>
<protein>
    <submittedName>
        <fullName evidence="1">HIV Tat-specific factor 1</fullName>
    </submittedName>
</protein>
<dbReference type="AlphaFoldDB" id="A0A3M7S105"/>
<dbReference type="PANTHER" id="PTHR15608:SF0">
    <property type="entry name" value="HIV TAT-SPECIFIC FACTOR 1"/>
    <property type="match status" value="1"/>
</dbReference>
<dbReference type="GO" id="GO:0005686">
    <property type="term" value="C:U2 snRNP"/>
    <property type="evidence" value="ECO:0007669"/>
    <property type="project" value="TreeGrafter"/>
</dbReference>
<dbReference type="STRING" id="10195.A0A3M7S105"/>
<dbReference type="SUPFAM" id="SSF54928">
    <property type="entry name" value="RNA-binding domain, RBD"/>
    <property type="match status" value="1"/>
</dbReference>
<proteinExistence type="predicted"/>
<accession>A0A3M7S105</accession>
<evidence type="ECO:0000313" key="1">
    <source>
        <dbReference type="EMBL" id="RNA29476.1"/>
    </source>
</evidence>
<keyword evidence="2" id="KW-1185">Reference proteome</keyword>
<dbReference type="GO" id="GO:0005684">
    <property type="term" value="C:U2-type spliceosomal complex"/>
    <property type="evidence" value="ECO:0007669"/>
    <property type="project" value="TreeGrafter"/>
</dbReference>
<gene>
    <name evidence="1" type="ORF">BpHYR1_033949</name>
</gene>
<dbReference type="EMBL" id="REGN01002218">
    <property type="protein sequence ID" value="RNA29476.1"/>
    <property type="molecule type" value="Genomic_DNA"/>
</dbReference>
<comment type="caution">
    <text evidence="1">The sequence shown here is derived from an EMBL/GenBank/DDBJ whole genome shotgun (WGS) entry which is preliminary data.</text>
</comment>
<name>A0A3M7S105_BRAPC</name>
<dbReference type="PANTHER" id="PTHR15608">
    <property type="entry name" value="SPLICING FACTOR U2AF-ASSOCIATED PROTEIN 2"/>
    <property type="match status" value="1"/>
</dbReference>
<dbReference type="GO" id="GO:0003723">
    <property type="term" value="F:RNA binding"/>
    <property type="evidence" value="ECO:0007669"/>
    <property type="project" value="TreeGrafter"/>
</dbReference>
<dbReference type="Proteomes" id="UP000276133">
    <property type="component" value="Unassembled WGS sequence"/>
</dbReference>
<organism evidence="1 2">
    <name type="scientific">Brachionus plicatilis</name>
    <name type="common">Marine rotifer</name>
    <name type="synonym">Brachionus muelleri</name>
    <dbReference type="NCBI Taxonomy" id="10195"/>
    <lineage>
        <taxon>Eukaryota</taxon>
        <taxon>Metazoa</taxon>
        <taxon>Spiralia</taxon>
        <taxon>Gnathifera</taxon>
        <taxon>Rotifera</taxon>
        <taxon>Eurotatoria</taxon>
        <taxon>Monogononta</taxon>
        <taxon>Pseudotrocha</taxon>
        <taxon>Ploima</taxon>
        <taxon>Brachionidae</taxon>
        <taxon>Brachionus</taxon>
    </lineage>
</organism>